<dbReference type="InterPro" id="IPR002789">
    <property type="entry name" value="HerA_central"/>
</dbReference>
<proteinExistence type="predicted"/>
<keyword evidence="3" id="KW-1185">Reference proteome</keyword>
<evidence type="ECO:0000259" key="1">
    <source>
        <dbReference type="Pfam" id="PF01935"/>
    </source>
</evidence>
<dbReference type="Proteomes" id="UP000675664">
    <property type="component" value="Unassembled WGS sequence"/>
</dbReference>
<dbReference type="AlphaFoldDB" id="A0A8J8B262"/>
<dbReference type="Pfam" id="PF01935">
    <property type="entry name" value="DUF87"/>
    <property type="match status" value="1"/>
</dbReference>
<dbReference type="EMBL" id="JAGSND010000007">
    <property type="protein sequence ID" value="MBR0598436.1"/>
    <property type="molecule type" value="Genomic_DNA"/>
</dbReference>
<evidence type="ECO:0000313" key="3">
    <source>
        <dbReference type="Proteomes" id="UP000675664"/>
    </source>
</evidence>
<reference evidence="2" key="2">
    <citation type="submission" date="2021-04" db="EMBL/GenBank/DDBJ databases">
        <authorList>
            <person name="Liu J."/>
        </authorList>
    </citation>
    <scope>NUCLEOTIDE SEQUENCE</scope>
    <source>
        <strain evidence="2">BAD-6</strain>
    </source>
</reference>
<accession>A0A8J8B262</accession>
<dbReference type="Gene3D" id="3.40.50.300">
    <property type="entry name" value="P-loop containing nucleotide triphosphate hydrolases"/>
    <property type="match status" value="1"/>
</dbReference>
<dbReference type="PANTHER" id="PTHR30121:SF6">
    <property type="entry name" value="SLR6007 PROTEIN"/>
    <property type="match status" value="1"/>
</dbReference>
<name>A0A8J8B262_9FIRM</name>
<comment type="caution">
    <text evidence="2">The sequence shown here is derived from an EMBL/GenBank/DDBJ whole genome shotgun (WGS) entry which is preliminary data.</text>
</comment>
<feature type="domain" description="Helicase HerA central" evidence="1">
    <location>
        <begin position="224"/>
        <end position="320"/>
    </location>
</feature>
<dbReference type="InterPro" id="IPR027417">
    <property type="entry name" value="P-loop_NTPase"/>
</dbReference>
<evidence type="ECO:0000313" key="2">
    <source>
        <dbReference type="EMBL" id="MBR0598436.1"/>
    </source>
</evidence>
<dbReference type="RefSeq" id="WP_227018785.1">
    <property type="nucleotide sequence ID" value="NZ_JAGSND010000007.1"/>
</dbReference>
<dbReference type="PANTHER" id="PTHR30121">
    <property type="entry name" value="UNCHARACTERIZED PROTEIN YJGR-RELATED"/>
    <property type="match status" value="1"/>
</dbReference>
<dbReference type="SUPFAM" id="SSF52540">
    <property type="entry name" value="P-loop containing nucleoside triphosphate hydrolases"/>
    <property type="match status" value="1"/>
</dbReference>
<organism evidence="2 3">
    <name type="scientific">Sinanaerobacter chloroacetimidivorans</name>
    <dbReference type="NCBI Taxonomy" id="2818044"/>
    <lineage>
        <taxon>Bacteria</taxon>
        <taxon>Bacillati</taxon>
        <taxon>Bacillota</taxon>
        <taxon>Clostridia</taxon>
        <taxon>Peptostreptococcales</taxon>
        <taxon>Anaerovoracaceae</taxon>
        <taxon>Sinanaerobacter</taxon>
    </lineage>
</organism>
<sequence>MVAPGIIKFSTDHFICGNTFRCVWALREYPTSTSEQAILRHLGEKDGVTLRIYTRQVTANEEKKIIHNAANKNRMNRSATHDLQQTVTAESNLQDVVTLVSSMHRNREPLLHCAVYIELTAHDPDELKLLQTDVLTELVRSKLNVDRLLLRQREGFLTVGPAGHNVFGSQFERVLPASSVANLYPFNYSGKTDAQGFYLGRDKFGSNVIADFDQRDEDKTNANILILGNSGQGKSHLLKLILCNILESGKNVICLDPEHEYVELAENLGGCFVDLMRGQYMINPLEPKTWDEDGSPGDENAPQTFRQRTKLSQHISFLKDFFRCYKDFCDRHIDVIEIMLGRLYEKWGISDQTNFNRLTADSYPILSDLYTLIEDEYKNYDTAKCQLYTAELLQEILLGLHSMCQGAESKFFNGRTNVTSDRFIVFGVKGLLQASRNVKNALLFNVLSFMSDRLLTEGNTTASIDELYLFLSNLTAIEYIRNFMKRVRKKESSVILCSQNLEDFNIEGIRELTKPLFSIPTHAFLFNAGNIDKQFYIDSLQLEESEYNLIRFPQRGVCLYKCGNERYNLAVHAPAYKEKLFGKAGGR</sequence>
<reference evidence="2" key="1">
    <citation type="submission" date="2021-04" db="EMBL/GenBank/DDBJ databases">
        <title>Sinoanaerobacter chloroacetimidivorans sp. nov., an obligate anaerobic bacterium isolated from anaerobic sludge.</title>
        <authorList>
            <person name="Bao Y."/>
        </authorList>
    </citation>
    <scope>NUCLEOTIDE SEQUENCE</scope>
    <source>
        <strain evidence="2">BAD-6</strain>
    </source>
</reference>
<dbReference type="Gene3D" id="1.10.8.730">
    <property type="match status" value="1"/>
</dbReference>
<gene>
    <name evidence="2" type="ORF">KCX82_11155</name>
</gene>
<dbReference type="InterPro" id="IPR051162">
    <property type="entry name" value="T4SS_component"/>
</dbReference>
<protein>
    <submittedName>
        <fullName evidence="2">DUF87 domain-containing protein</fullName>
    </submittedName>
</protein>